<dbReference type="Gene3D" id="3.30.750.170">
    <property type="match status" value="1"/>
</dbReference>
<evidence type="ECO:0000256" key="1">
    <source>
        <dbReference type="SAM" id="SignalP"/>
    </source>
</evidence>
<keyword evidence="3" id="KW-0645">Protease</keyword>
<dbReference type="AlphaFoldDB" id="A0A1W2H9X6"/>
<proteinExistence type="predicted"/>
<feature type="chain" id="PRO_5012099761" evidence="1">
    <location>
        <begin position="23"/>
        <end position="445"/>
    </location>
</feature>
<dbReference type="InterPro" id="IPR036034">
    <property type="entry name" value="PDZ_sf"/>
</dbReference>
<keyword evidence="4" id="KW-1185">Reference proteome</keyword>
<dbReference type="Pfam" id="PF03572">
    <property type="entry name" value="Peptidase_S41"/>
    <property type="match status" value="1"/>
</dbReference>
<evidence type="ECO:0000313" key="4">
    <source>
        <dbReference type="Proteomes" id="UP000192333"/>
    </source>
</evidence>
<dbReference type="Proteomes" id="UP000192333">
    <property type="component" value="Chromosome I"/>
</dbReference>
<dbReference type="STRING" id="758820.SAMN00777080_4361"/>
<keyword evidence="3" id="KW-0378">Hydrolase</keyword>
<dbReference type="GO" id="GO:0006508">
    <property type="term" value="P:proteolysis"/>
    <property type="evidence" value="ECO:0007669"/>
    <property type="project" value="UniProtKB-KW"/>
</dbReference>
<feature type="domain" description="Tail specific protease" evidence="2">
    <location>
        <begin position="178"/>
        <end position="372"/>
    </location>
</feature>
<dbReference type="InterPro" id="IPR041613">
    <property type="entry name" value="Pept_S41_N"/>
</dbReference>
<dbReference type="GO" id="GO:0004175">
    <property type="term" value="F:endopeptidase activity"/>
    <property type="evidence" value="ECO:0007669"/>
    <property type="project" value="TreeGrafter"/>
</dbReference>
<dbReference type="InterPro" id="IPR005151">
    <property type="entry name" value="Tail-specific_protease"/>
</dbReference>
<dbReference type="Gene3D" id="2.30.42.10">
    <property type="match status" value="1"/>
</dbReference>
<dbReference type="SMART" id="SM00245">
    <property type="entry name" value="TSPc"/>
    <property type="match status" value="1"/>
</dbReference>
<feature type="signal peptide" evidence="1">
    <location>
        <begin position="1"/>
        <end position="22"/>
    </location>
</feature>
<accession>A0A1W2H9X6</accession>
<sequence>MKKLRFNVIWMLLLLAAPFISCNPESDDVDPIKIENAVKTAIFNSMKEFYFWEEKIQETFDVSQYASNQEVLDALVFKDLDRWSYLTTREAFNAAFTGQATGVHGFGLGIDQDENWFVSFVYNEGPAGKDGWQRGWQFIEINGKPIAQYKTASGGYNFQLGPNEIGVSNTFKFRLPDGTETTRTILKDAFQTNSVLYQNAYEVGEKKVGHWVYQSFRATQGLTPTRSKEVEDSFNFFMAQNIDELIIDLRLNGGGSVAVTAQILNYLVPNSANGKVMFIDKHNENKSSFNKTTNFSKSGTLNLNRLLVITSRGSASASELLINSLEPYMEVILLGDDTYGKPVGSFPLSSFNRTLSANNVELVPITFATQNAEGRAEYFNGFPANYKVADDLSRNWNDREEKRLKAALQFVSEGTINGRLRFDYFKPKWEMIDAFEGLEKEFPVF</sequence>
<dbReference type="PANTHER" id="PTHR32060">
    <property type="entry name" value="TAIL-SPECIFIC PROTEASE"/>
    <property type="match status" value="1"/>
</dbReference>
<dbReference type="SUPFAM" id="SSF52096">
    <property type="entry name" value="ClpP/crotonase"/>
    <property type="match status" value="1"/>
</dbReference>
<dbReference type="OrthoDB" id="7168509at2"/>
<dbReference type="EMBL" id="LT838813">
    <property type="protein sequence ID" value="SMD45700.1"/>
    <property type="molecule type" value="Genomic_DNA"/>
</dbReference>
<dbReference type="RefSeq" id="WP_084122654.1">
    <property type="nucleotide sequence ID" value="NZ_LT838813.1"/>
</dbReference>
<dbReference type="Gene3D" id="3.90.226.10">
    <property type="entry name" value="2-enoyl-CoA Hydratase, Chain A, domain 1"/>
    <property type="match status" value="1"/>
</dbReference>
<dbReference type="InterPro" id="IPR029045">
    <property type="entry name" value="ClpP/crotonase-like_dom_sf"/>
</dbReference>
<dbReference type="CDD" id="cd07561">
    <property type="entry name" value="Peptidase_S41_CPP_like"/>
    <property type="match status" value="1"/>
</dbReference>
<evidence type="ECO:0000259" key="2">
    <source>
        <dbReference type="SMART" id="SM00245"/>
    </source>
</evidence>
<keyword evidence="1" id="KW-0732">Signal</keyword>
<dbReference type="PANTHER" id="PTHR32060:SF30">
    <property type="entry name" value="CARBOXY-TERMINAL PROCESSING PROTEASE CTPA"/>
    <property type="match status" value="1"/>
</dbReference>
<organism evidence="3 4">
    <name type="scientific">Aquiflexum balticum DSM 16537</name>
    <dbReference type="NCBI Taxonomy" id="758820"/>
    <lineage>
        <taxon>Bacteria</taxon>
        <taxon>Pseudomonadati</taxon>
        <taxon>Bacteroidota</taxon>
        <taxon>Cytophagia</taxon>
        <taxon>Cytophagales</taxon>
        <taxon>Cyclobacteriaceae</taxon>
        <taxon>Aquiflexum</taxon>
    </lineage>
</organism>
<dbReference type="Pfam" id="PF18294">
    <property type="entry name" value="Pept_S41_N"/>
    <property type="match status" value="1"/>
</dbReference>
<evidence type="ECO:0000313" key="3">
    <source>
        <dbReference type="EMBL" id="SMD45700.1"/>
    </source>
</evidence>
<reference evidence="4" key="1">
    <citation type="submission" date="2017-04" db="EMBL/GenBank/DDBJ databases">
        <authorList>
            <person name="Varghese N."/>
            <person name="Submissions S."/>
        </authorList>
    </citation>
    <scope>NUCLEOTIDE SEQUENCE [LARGE SCALE GENOMIC DNA]</scope>
    <source>
        <strain evidence="4">DSM 16537</strain>
    </source>
</reference>
<dbReference type="GO" id="GO:0008236">
    <property type="term" value="F:serine-type peptidase activity"/>
    <property type="evidence" value="ECO:0007669"/>
    <property type="project" value="InterPro"/>
</dbReference>
<protein>
    <submittedName>
        <fullName evidence="3">Periplasmic protease</fullName>
    </submittedName>
</protein>
<dbReference type="GO" id="GO:0030288">
    <property type="term" value="C:outer membrane-bounded periplasmic space"/>
    <property type="evidence" value="ECO:0007669"/>
    <property type="project" value="TreeGrafter"/>
</dbReference>
<gene>
    <name evidence="3" type="ORF">SAMN00777080_4361</name>
</gene>
<dbReference type="GO" id="GO:0007165">
    <property type="term" value="P:signal transduction"/>
    <property type="evidence" value="ECO:0007669"/>
    <property type="project" value="TreeGrafter"/>
</dbReference>
<name>A0A1W2H9X6_9BACT</name>